<evidence type="ECO:0000256" key="1">
    <source>
        <dbReference type="SAM" id="MobiDB-lite"/>
    </source>
</evidence>
<dbReference type="SUPFAM" id="SSF53955">
    <property type="entry name" value="Lysozyme-like"/>
    <property type="match status" value="1"/>
</dbReference>
<feature type="domain" description="DdrB-like" evidence="2">
    <location>
        <begin position="488"/>
        <end position="614"/>
    </location>
</feature>
<accession>A0A1Z3U551</accession>
<feature type="compositionally biased region" description="Gly residues" evidence="1">
    <location>
        <begin position="919"/>
        <end position="928"/>
    </location>
</feature>
<name>A0A1Z3U551_BREVE</name>
<evidence type="ECO:0000313" key="4">
    <source>
        <dbReference type="Proteomes" id="UP000197050"/>
    </source>
</evidence>
<organism evidence="3 4">
    <name type="scientific">Brevundimonas vesicularis</name>
    <name type="common">Pseudomonas vesicularis</name>
    <dbReference type="NCBI Taxonomy" id="41276"/>
    <lineage>
        <taxon>Bacteria</taxon>
        <taxon>Pseudomonadati</taxon>
        <taxon>Pseudomonadota</taxon>
        <taxon>Alphaproteobacteria</taxon>
        <taxon>Caulobacterales</taxon>
        <taxon>Caulobacteraceae</taxon>
        <taxon>Brevundimonas</taxon>
    </lineage>
</organism>
<feature type="region of interest" description="Disordered" evidence="1">
    <location>
        <begin position="887"/>
        <end position="932"/>
    </location>
</feature>
<gene>
    <name evidence="3" type="ORF">CEP68_02245</name>
</gene>
<proteinExistence type="predicted"/>
<dbReference type="GeneID" id="34013524"/>
<dbReference type="InterPro" id="IPR041398">
    <property type="entry name" value="DdrB_dom"/>
</dbReference>
<reference evidence="4" key="1">
    <citation type="submission" date="2017-06" db="EMBL/GenBank/DDBJ databases">
        <title>FDA dAtabase for Regulatory Grade micrObial Sequences (FDA-ARGOS): Supporting development and validation of Infectious Disease Dx tests.</title>
        <authorList>
            <person name="Minogue T."/>
            <person name="Wolcott M."/>
            <person name="Wasieloski L."/>
            <person name="Aguilar W."/>
            <person name="Moore D."/>
            <person name="Tallon L."/>
            <person name="Sadzewicz L."/>
            <person name="Sengamalay N."/>
            <person name="Ott S."/>
            <person name="Godinez A."/>
            <person name="Nagaraj S."/>
            <person name="Nadendla S."/>
            <person name="Geyer C."/>
            <person name="Sichtig H."/>
        </authorList>
    </citation>
    <scope>NUCLEOTIDE SEQUENCE [LARGE SCALE GENOMIC DNA]</scope>
    <source>
        <strain evidence="4">FDAARGOS_289</strain>
    </source>
</reference>
<evidence type="ECO:0000313" key="3">
    <source>
        <dbReference type="EMBL" id="ASE38419.1"/>
    </source>
</evidence>
<dbReference type="InterPro" id="IPR023346">
    <property type="entry name" value="Lysozyme-like_dom_sf"/>
</dbReference>
<dbReference type="KEGG" id="bvc:CEP68_02245"/>
<dbReference type="AlphaFoldDB" id="A0A1Z3U551"/>
<protein>
    <recommendedName>
        <fullName evidence="2">DdrB-like domain-containing protein</fullName>
    </recommendedName>
</protein>
<sequence length="998" mass="104467">MSDPYRQAVQPASDDALTALVETGPVSTRAGMRALFEESQVTDRLLGFITSDDRRARDDQRARVFGESYRNELAPEAANETYGVEGYLKFDQPVNAARAAEMHRQAELRRYREETASRADLSAAETIGASIAGAATDPVMLPTWFIGGGASALRALRVAPAATRLGNVGRGALVGTIDGITGGVAAEAINASARLGTGEDYSFTNDGIRNVLFGAGLGATVGGGVGAAVRPSGIPAGRRVPIDDQIVRVAQARGVDPALAVRIRQLENITGSASARPIRDGRRLSSAHGVFQITDGTWRGLGGGDRNDINRQVQLGVENIARERDGLRSALGRDPEPWQVYLAHQQGQGGARALLGNPDGDAVAVLTPVLERGNPGKGAMLARKAIVDNGGRIGMSAGDFAGIWRQKFGGGPSLEAMTPRRPPRALEGLTENERVGAFAEAIEAMADDAPVSLGALVARDGLSLLDEASAVPSINGRWLEADTAVTRRGAEVQVRFAVVELRDLKTSHDDDLFPVPDYPGQLQPRDRTRAGSQAANFELERDLNPSLLMRDKAASGGAPIVSPDGVVESGNGRTIALRRSAQTGTEAWGRYTAELDRQGIDVSGFDRPVLVRMRSEPMTGADRAELARSLNEAPTEAFSPAEQARGDARRVDADLIGLIEGDDVFAAANRPFLRGFVQRVAPGDANALTDARGVISTAGRSRVQAALVQAAYGDDALTAALFETTDAGMRGVGQALADAAPAWAKMRAEAPAEMDLTPALTSAVALMREARAGRMSMGELLDMRLGQMGLFGGEAITPETEALIRLMYRDEALTKPRGSERIADALRTYARGAAETPAGPDLFGATPDGKAFLDTLIQKYAGAEGEGRTGLAYAGGDEPLWSTRELSGAAAEPAGLDLRPAEPDGQRPGGARQQPEGQRGAGGTGGQNEGQSARLTPAARLAALIDADPELKALMADTEALAAEAGVAVEPSTGAADPSTIAEAIRAAAVCLASEFVA</sequence>
<dbReference type="RefSeq" id="WP_088582231.1">
    <property type="nucleotide sequence ID" value="NZ_CP022048.2"/>
</dbReference>
<dbReference type="Pfam" id="PF18763">
    <property type="entry name" value="ddrB-ParB"/>
    <property type="match status" value="1"/>
</dbReference>
<dbReference type="Proteomes" id="UP000197050">
    <property type="component" value="Chromosome"/>
</dbReference>
<evidence type="ECO:0000259" key="2">
    <source>
        <dbReference type="Pfam" id="PF18763"/>
    </source>
</evidence>
<dbReference type="EMBL" id="CP022048">
    <property type="protein sequence ID" value="ASE38419.1"/>
    <property type="molecule type" value="Genomic_DNA"/>
</dbReference>
<dbReference type="Gene3D" id="1.10.530.10">
    <property type="match status" value="1"/>
</dbReference>